<dbReference type="InterPro" id="IPR037238">
    <property type="entry name" value="YbiA-like_sf"/>
</dbReference>
<dbReference type="EMBL" id="PP856722">
    <property type="protein sequence ID" value="XCH40631.1"/>
    <property type="molecule type" value="Genomic_DNA"/>
</dbReference>
<organism evidence="2">
    <name type="scientific">Salmonella phage vB_SEnST11_KE23</name>
    <dbReference type="NCBI Taxonomy" id="3161174"/>
    <lineage>
        <taxon>Viruses</taxon>
        <taxon>Duplodnaviria</taxon>
        <taxon>Heunggongvirae</taxon>
        <taxon>Uroviricota</taxon>
        <taxon>Caudoviricetes</taxon>
        <taxon>Vequintavirinae</taxon>
        <taxon>Seunavirus</taxon>
    </lineage>
</organism>
<reference evidence="2" key="1">
    <citation type="submission" date="2024-05" db="EMBL/GenBank/DDBJ databases">
        <authorList>
            <person name="Mugo M.M."/>
            <person name="Musyoki A.M."/>
            <person name="Makumi A.M."/>
            <person name="Mutai I."/>
            <person name="Drechsel O."/>
            <person name="Kering K.K."/>
            <person name="Muturi P."/>
            <person name="Mbae C.K."/>
            <person name="Kariuki S.M."/>
        </authorList>
    </citation>
    <scope>NUCLEOTIDE SEQUENCE</scope>
</reference>
<evidence type="ECO:0000313" key="2">
    <source>
        <dbReference type="EMBL" id="XCH40631.1"/>
    </source>
</evidence>
<sequence length="182" mass="21327">MSQQENFPLRYKMRITDKFVFFFTYRDKFSNHYKQIIPIYCGGYEFFTVEHYMMYQKAMLFGDRKIASRIATVDNPNEAKALGRKVQGFDNEVWEQNRERIVTEGLVLKMKGNESIRRDALSQRKAGRKFVEASPYDAIWGVKLNEYDPLIDDPKNWKGLNLLGKCWENAIDIVISDNMGVG</sequence>
<dbReference type="CDD" id="cd15457">
    <property type="entry name" value="NADAR"/>
    <property type="match status" value="1"/>
</dbReference>
<evidence type="ECO:0000259" key="1">
    <source>
        <dbReference type="Pfam" id="PF08719"/>
    </source>
</evidence>
<dbReference type="SUPFAM" id="SSF143990">
    <property type="entry name" value="YbiA-like"/>
    <property type="match status" value="1"/>
</dbReference>
<dbReference type="Gene3D" id="1.10.357.40">
    <property type="entry name" value="YbiA-like"/>
    <property type="match status" value="1"/>
</dbReference>
<accession>A0AAU8GI09</accession>
<name>A0AAU8GI09_9CAUD</name>
<dbReference type="Pfam" id="PF08719">
    <property type="entry name" value="NADAR"/>
    <property type="match status" value="1"/>
</dbReference>
<dbReference type="InterPro" id="IPR012816">
    <property type="entry name" value="NADAR"/>
</dbReference>
<dbReference type="NCBIfam" id="TIGR02464">
    <property type="entry name" value="ribofla_fusion"/>
    <property type="match status" value="1"/>
</dbReference>
<gene>
    <name evidence="2" type="ORF">YRYPWZST_CDS0230</name>
</gene>
<proteinExistence type="predicted"/>
<feature type="domain" description="NADAR" evidence="1">
    <location>
        <begin position="29"/>
        <end position="167"/>
    </location>
</feature>
<protein>
    <recommendedName>
        <fullName evidence="1">NADAR domain-containing protein</fullName>
    </recommendedName>
</protein>